<proteinExistence type="inferred from homology"/>
<dbReference type="GO" id="GO:0003735">
    <property type="term" value="F:structural constituent of ribosome"/>
    <property type="evidence" value="ECO:0007669"/>
    <property type="project" value="InterPro"/>
</dbReference>
<evidence type="ECO:0008006" key="6">
    <source>
        <dbReference type="Google" id="ProtNLM"/>
    </source>
</evidence>
<dbReference type="FunFam" id="1.10.287.310:FF:000002">
    <property type="entry name" value="60S ribosomal protein L35"/>
    <property type="match status" value="2"/>
</dbReference>
<name>A0A813FW29_POLGL</name>
<keyword evidence="5" id="KW-1185">Reference proteome</keyword>
<evidence type="ECO:0000256" key="3">
    <source>
        <dbReference type="ARBA" id="ARBA00023274"/>
    </source>
</evidence>
<dbReference type="Pfam" id="PF00831">
    <property type="entry name" value="Ribosomal_L29"/>
    <property type="match status" value="2"/>
</dbReference>
<evidence type="ECO:0000313" key="5">
    <source>
        <dbReference type="Proteomes" id="UP000654075"/>
    </source>
</evidence>
<dbReference type="OrthoDB" id="528635at2759"/>
<evidence type="ECO:0000313" key="4">
    <source>
        <dbReference type="EMBL" id="CAE8617829.1"/>
    </source>
</evidence>
<accession>A0A813FW29</accession>
<keyword evidence="3" id="KW-0687">Ribonucleoprotein</keyword>
<dbReference type="InterPro" id="IPR036049">
    <property type="entry name" value="Ribosomal_uL29_sf"/>
</dbReference>
<sequence>MAPVKAYELRSKTSKELLKELDDMKGELAQLRVAKVAGGAASKLAKIKIVRKGIARILTVYNQKQKAEARKQYKGKKYMPLDLRPKKTRKIRRALKTEQKYAKTLRQKTRESNFPMRRFACPAGPYSVGPPHFNAKMAPVKAYELRSKTSKELLKELDDMKGELAQLRVAKVAGGAASKLAKIKIVRKGIARILTVYNQKQKAEARKQYKGKKYMPLDLRPKKTRKIRRALKTEQKYAKTLRQKTRESNFPMRRFAVTM</sequence>
<dbReference type="CDD" id="cd00427">
    <property type="entry name" value="Ribosomal_L29_HIP"/>
    <property type="match status" value="2"/>
</dbReference>
<dbReference type="FunFam" id="6.10.250.3450:FF:000001">
    <property type="entry name" value="60S ribosomal protein L35"/>
    <property type="match status" value="2"/>
</dbReference>
<dbReference type="NCBIfam" id="TIGR00012">
    <property type="entry name" value="L29"/>
    <property type="match status" value="2"/>
</dbReference>
<dbReference type="GO" id="GO:0000463">
    <property type="term" value="P:maturation of LSU-rRNA from tricistronic rRNA transcript (SSU-rRNA, 5.8S rRNA, LSU-rRNA)"/>
    <property type="evidence" value="ECO:0007669"/>
    <property type="project" value="InterPro"/>
</dbReference>
<dbReference type="GO" id="GO:0022625">
    <property type="term" value="C:cytosolic large ribosomal subunit"/>
    <property type="evidence" value="ECO:0007669"/>
    <property type="project" value="InterPro"/>
</dbReference>
<comment type="caution">
    <text evidence="4">The sequence shown here is derived from an EMBL/GenBank/DDBJ whole genome shotgun (WGS) entry which is preliminary data.</text>
</comment>
<dbReference type="AlphaFoldDB" id="A0A813FW29"/>
<dbReference type="InterPro" id="IPR045059">
    <property type="entry name" value="Ribosomal_uL29_euk"/>
</dbReference>
<dbReference type="PANTHER" id="PTHR45722">
    <property type="entry name" value="60S RIBOSOMAL PROTEIN L35"/>
    <property type="match status" value="1"/>
</dbReference>
<dbReference type="InterPro" id="IPR001854">
    <property type="entry name" value="Ribosomal_uL29"/>
</dbReference>
<dbReference type="Proteomes" id="UP000654075">
    <property type="component" value="Unassembled WGS sequence"/>
</dbReference>
<dbReference type="PANTHER" id="PTHR45722:SF2">
    <property type="entry name" value="LARGE RIBOSOMAL SUBUNIT PROTEIN UL29-RELATED"/>
    <property type="match status" value="1"/>
</dbReference>
<evidence type="ECO:0000256" key="2">
    <source>
        <dbReference type="ARBA" id="ARBA00022980"/>
    </source>
</evidence>
<keyword evidence="2" id="KW-0689">Ribosomal protein</keyword>
<evidence type="ECO:0000256" key="1">
    <source>
        <dbReference type="ARBA" id="ARBA00009254"/>
    </source>
</evidence>
<protein>
    <recommendedName>
        <fullName evidence="6">60S ribosomal protein L35</fullName>
    </recommendedName>
</protein>
<dbReference type="SUPFAM" id="SSF46561">
    <property type="entry name" value="Ribosomal protein L29 (L29p)"/>
    <property type="match status" value="2"/>
</dbReference>
<organism evidence="4 5">
    <name type="scientific">Polarella glacialis</name>
    <name type="common">Dinoflagellate</name>
    <dbReference type="NCBI Taxonomy" id="89957"/>
    <lineage>
        <taxon>Eukaryota</taxon>
        <taxon>Sar</taxon>
        <taxon>Alveolata</taxon>
        <taxon>Dinophyceae</taxon>
        <taxon>Suessiales</taxon>
        <taxon>Suessiaceae</taxon>
        <taxon>Polarella</taxon>
    </lineage>
</organism>
<dbReference type="GO" id="GO:0006412">
    <property type="term" value="P:translation"/>
    <property type="evidence" value="ECO:0007669"/>
    <property type="project" value="InterPro"/>
</dbReference>
<dbReference type="Gene3D" id="6.10.250.3450">
    <property type="match status" value="2"/>
</dbReference>
<comment type="similarity">
    <text evidence="1">Belongs to the universal ribosomal protein uL29 family.</text>
</comment>
<dbReference type="EMBL" id="CAJNNV010026294">
    <property type="protein sequence ID" value="CAE8617829.1"/>
    <property type="molecule type" value="Genomic_DNA"/>
</dbReference>
<reference evidence="4" key="1">
    <citation type="submission" date="2021-02" db="EMBL/GenBank/DDBJ databases">
        <authorList>
            <person name="Dougan E. K."/>
            <person name="Rhodes N."/>
            <person name="Thang M."/>
            <person name="Chan C."/>
        </authorList>
    </citation>
    <scope>NUCLEOTIDE SEQUENCE</scope>
</reference>
<gene>
    <name evidence="4" type="ORF">PGLA1383_LOCUS35487</name>
</gene>
<dbReference type="HAMAP" id="MF_00374">
    <property type="entry name" value="Ribosomal_uL29"/>
    <property type="match status" value="2"/>
</dbReference>
<dbReference type="Gene3D" id="1.10.287.310">
    <property type="match status" value="2"/>
</dbReference>
<dbReference type="GO" id="GO:0003729">
    <property type="term" value="F:mRNA binding"/>
    <property type="evidence" value="ECO:0007669"/>
    <property type="project" value="TreeGrafter"/>
</dbReference>